<name>A0A0M3I678_ASCLU</name>
<sequence>MLRLGVILKNLADTHEKQQNIGKLHWRPKKPLDVTKSGFSLRESPIDSTQLVDLLEQSLRMEETQNSKRRLE</sequence>
<evidence type="ECO:0000313" key="2">
    <source>
        <dbReference type="WBParaSite" id="ALUE_0001252201-mRNA-1"/>
    </source>
</evidence>
<evidence type="ECO:0000313" key="1">
    <source>
        <dbReference type="Proteomes" id="UP000036681"/>
    </source>
</evidence>
<keyword evidence="1" id="KW-1185">Reference proteome</keyword>
<dbReference type="AlphaFoldDB" id="A0A0M3I678"/>
<dbReference type="Proteomes" id="UP000036681">
    <property type="component" value="Unplaced"/>
</dbReference>
<proteinExistence type="predicted"/>
<dbReference type="WBParaSite" id="ALUE_0001252201-mRNA-1">
    <property type="protein sequence ID" value="ALUE_0001252201-mRNA-1"/>
    <property type="gene ID" value="ALUE_0001252201"/>
</dbReference>
<protein>
    <submittedName>
        <fullName evidence="2">Ovule protein</fullName>
    </submittedName>
</protein>
<reference evidence="2" key="1">
    <citation type="submission" date="2017-02" db="UniProtKB">
        <authorList>
            <consortium name="WormBaseParasite"/>
        </authorList>
    </citation>
    <scope>IDENTIFICATION</scope>
</reference>
<accession>A0A0M3I678</accession>
<organism evidence="1 2">
    <name type="scientific">Ascaris lumbricoides</name>
    <name type="common">Giant roundworm</name>
    <dbReference type="NCBI Taxonomy" id="6252"/>
    <lineage>
        <taxon>Eukaryota</taxon>
        <taxon>Metazoa</taxon>
        <taxon>Ecdysozoa</taxon>
        <taxon>Nematoda</taxon>
        <taxon>Chromadorea</taxon>
        <taxon>Rhabditida</taxon>
        <taxon>Spirurina</taxon>
        <taxon>Ascaridomorpha</taxon>
        <taxon>Ascaridoidea</taxon>
        <taxon>Ascarididae</taxon>
        <taxon>Ascaris</taxon>
    </lineage>
</organism>